<evidence type="ECO:0008006" key="4">
    <source>
        <dbReference type="Google" id="ProtNLM"/>
    </source>
</evidence>
<sequence length="272" mass="29676">MFLAKVLKSSAILVMSAIIAGGFNAQRTAANPLASAGADPNEWHFTLTPYLFLPTSTEGTSTVDGSSASIDLDLGDILDLLQGALSARFEAWRGQFGIITEGYYVYIEEDVTLPGPAEVNLNVPVKQAYISLMGAYRFHEGRTSRGPYSWDVSGGVRWNSITQDINITGPARATSLGGTETWFEPAIGLRAAYELSEDWTAGARVELSGFGVNGNDLQYTVLTGFDWQAWENVSLRFGYQWYGIDFATTRSGGRFAYDVDQHGPYLGASFTW</sequence>
<dbReference type="EMBL" id="FWFX01000015">
    <property type="protein sequence ID" value="SLN69005.1"/>
    <property type="molecule type" value="Genomic_DNA"/>
</dbReference>
<evidence type="ECO:0000313" key="2">
    <source>
        <dbReference type="EMBL" id="SLN69005.1"/>
    </source>
</evidence>
<dbReference type="Proteomes" id="UP000193061">
    <property type="component" value="Unassembled WGS sequence"/>
</dbReference>
<name>A0A1X7A3C3_9RHOB</name>
<proteinExistence type="predicted"/>
<accession>A0A1X7A3C3</accession>
<feature type="signal peptide" evidence="1">
    <location>
        <begin position="1"/>
        <end position="25"/>
    </location>
</feature>
<dbReference type="SUPFAM" id="SSF56925">
    <property type="entry name" value="OMPA-like"/>
    <property type="match status" value="1"/>
</dbReference>
<gene>
    <name evidence="2" type="ORF">ROA7450_03724</name>
</gene>
<protein>
    <recommendedName>
        <fullName evidence="4">Outer membrane protein beta-barrel domain-containing protein</fullName>
    </recommendedName>
</protein>
<reference evidence="2 3" key="1">
    <citation type="submission" date="2017-03" db="EMBL/GenBank/DDBJ databases">
        <authorList>
            <person name="Afonso C.L."/>
            <person name="Miller P.J."/>
            <person name="Scott M.A."/>
            <person name="Spackman E."/>
            <person name="Goraichik I."/>
            <person name="Dimitrov K.M."/>
            <person name="Suarez D.L."/>
            <person name="Swayne D.E."/>
        </authorList>
    </citation>
    <scope>NUCLEOTIDE SEQUENCE [LARGE SCALE GENOMIC DNA]</scope>
    <source>
        <strain evidence="2 3">CECT 7450</strain>
    </source>
</reference>
<feature type="chain" id="PRO_5012982164" description="Outer membrane protein beta-barrel domain-containing protein" evidence="1">
    <location>
        <begin position="26"/>
        <end position="272"/>
    </location>
</feature>
<organism evidence="2 3">
    <name type="scientific">Roseovarius albus</name>
    <dbReference type="NCBI Taxonomy" id="1247867"/>
    <lineage>
        <taxon>Bacteria</taxon>
        <taxon>Pseudomonadati</taxon>
        <taxon>Pseudomonadota</taxon>
        <taxon>Alphaproteobacteria</taxon>
        <taxon>Rhodobacterales</taxon>
        <taxon>Roseobacteraceae</taxon>
        <taxon>Roseovarius</taxon>
    </lineage>
</organism>
<evidence type="ECO:0000313" key="3">
    <source>
        <dbReference type="Proteomes" id="UP000193061"/>
    </source>
</evidence>
<evidence type="ECO:0000256" key="1">
    <source>
        <dbReference type="SAM" id="SignalP"/>
    </source>
</evidence>
<dbReference type="InterPro" id="IPR011250">
    <property type="entry name" value="OMP/PagP_B-barrel"/>
</dbReference>
<dbReference type="AlphaFoldDB" id="A0A1X7A3C3"/>
<keyword evidence="1" id="KW-0732">Signal</keyword>
<keyword evidence="3" id="KW-1185">Reference proteome</keyword>